<gene>
    <name evidence="1" type="ORF">NQ315_014023</name>
</gene>
<dbReference type="AlphaFoldDB" id="A0AAV8VBV0"/>
<proteinExistence type="predicted"/>
<dbReference type="Proteomes" id="UP001159042">
    <property type="component" value="Unassembled WGS sequence"/>
</dbReference>
<reference evidence="1 2" key="1">
    <citation type="journal article" date="2023" name="Insect Mol. Biol.">
        <title>Genome sequencing provides insights into the evolution of gene families encoding plant cell wall-degrading enzymes in longhorned beetles.</title>
        <authorList>
            <person name="Shin N.R."/>
            <person name="Okamura Y."/>
            <person name="Kirsch R."/>
            <person name="Pauchet Y."/>
        </authorList>
    </citation>
    <scope>NUCLEOTIDE SEQUENCE [LARGE SCALE GENOMIC DNA]</scope>
    <source>
        <strain evidence="1">EAD_L_NR</strain>
    </source>
</reference>
<sequence>MKAYVKICICPKIDAGETQHRTKAASEKQHDLWCYRCDTMVDGDRCLDLIGNFSHMHAKCTKEQKKCQVRRISMSTSTDEITGKPKLWLLQRNCSEVCEPGCIVIGERTKLHSCITCCDEHNYCNADSGSYKVPFSGLNYLINFTYLFPVLYINN</sequence>
<protein>
    <submittedName>
        <fullName evidence="1">Uncharacterized protein</fullName>
    </submittedName>
</protein>
<accession>A0AAV8VBV0</accession>
<name>A0AAV8VBV0_9CUCU</name>
<organism evidence="1 2">
    <name type="scientific">Exocentrus adspersus</name>
    <dbReference type="NCBI Taxonomy" id="1586481"/>
    <lineage>
        <taxon>Eukaryota</taxon>
        <taxon>Metazoa</taxon>
        <taxon>Ecdysozoa</taxon>
        <taxon>Arthropoda</taxon>
        <taxon>Hexapoda</taxon>
        <taxon>Insecta</taxon>
        <taxon>Pterygota</taxon>
        <taxon>Neoptera</taxon>
        <taxon>Endopterygota</taxon>
        <taxon>Coleoptera</taxon>
        <taxon>Polyphaga</taxon>
        <taxon>Cucujiformia</taxon>
        <taxon>Chrysomeloidea</taxon>
        <taxon>Cerambycidae</taxon>
        <taxon>Lamiinae</taxon>
        <taxon>Acanthocinini</taxon>
        <taxon>Exocentrus</taxon>
    </lineage>
</organism>
<dbReference type="EMBL" id="JANEYG010000169">
    <property type="protein sequence ID" value="KAJ8911664.1"/>
    <property type="molecule type" value="Genomic_DNA"/>
</dbReference>
<evidence type="ECO:0000313" key="1">
    <source>
        <dbReference type="EMBL" id="KAJ8911664.1"/>
    </source>
</evidence>
<keyword evidence="2" id="KW-1185">Reference proteome</keyword>
<evidence type="ECO:0000313" key="2">
    <source>
        <dbReference type="Proteomes" id="UP001159042"/>
    </source>
</evidence>
<comment type="caution">
    <text evidence="1">The sequence shown here is derived from an EMBL/GenBank/DDBJ whole genome shotgun (WGS) entry which is preliminary data.</text>
</comment>